<dbReference type="WBParaSite" id="PS1159_v2.g10783.t1">
    <property type="protein sequence ID" value="PS1159_v2.g10783.t1"/>
    <property type="gene ID" value="PS1159_v2.g10783"/>
</dbReference>
<accession>A0AC35EUD4</accession>
<proteinExistence type="predicted"/>
<name>A0AC35EUD4_9BILA</name>
<organism evidence="1 2">
    <name type="scientific">Panagrolaimus sp. PS1159</name>
    <dbReference type="NCBI Taxonomy" id="55785"/>
    <lineage>
        <taxon>Eukaryota</taxon>
        <taxon>Metazoa</taxon>
        <taxon>Ecdysozoa</taxon>
        <taxon>Nematoda</taxon>
        <taxon>Chromadorea</taxon>
        <taxon>Rhabditida</taxon>
        <taxon>Tylenchina</taxon>
        <taxon>Panagrolaimomorpha</taxon>
        <taxon>Panagrolaimoidea</taxon>
        <taxon>Panagrolaimidae</taxon>
        <taxon>Panagrolaimus</taxon>
    </lineage>
</organism>
<evidence type="ECO:0000313" key="1">
    <source>
        <dbReference type="Proteomes" id="UP000887580"/>
    </source>
</evidence>
<protein>
    <submittedName>
        <fullName evidence="2">PAZ domain-containing protein</fullName>
    </submittedName>
</protein>
<evidence type="ECO:0000313" key="2">
    <source>
        <dbReference type="WBParaSite" id="PS1159_v2.g10783.t1"/>
    </source>
</evidence>
<dbReference type="Proteomes" id="UP000887580">
    <property type="component" value="Unplaced"/>
</dbReference>
<reference evidence="2" key="1">
    <citation type="submission" date="2022-11" db="UniProtKB">
        <authorList>
            <consortium name="WormBaseParasite"/>
        </authorList>
    </citation>
    <scope>IDENTIFICATION</scope>
</reference>
<sequence>MSLNNQEIFDSSTLYAYRAFISTELSCSPNVKKTELACAGYALTEKYNTQSDPGFVARNAMLTNGAVQFFSRLDIDIGNQPNLLVNDVDVVFTLYKAEDNFVLENLGSLVCRVVPKSIKLYIQTIDVQPSLNVKFFEMLDKQPANYAYRKTEARSYFLTPSRQEAEINLCMTEKKSLLKFLAHSDTLDVQNLYVLGCKLIKERDSVAAELSKPCYTFYFKDTILKFKGFTDPSWYACVFGGYLSISVQAYYKIMYDIDLELSCLPVFIAENDNIYYPIELIDVLDSGEICESVAVKNSFVQWKTNVWNGRLRYR</sequence>